<evidence type="ECO:0008006" key="3">
    <source>
        <dbReference type="Google" id="ProtNLM"/>
    </source>
</evidence>
<dbReference type="RefSeq" id="WP_237759421.1">
    <property type="nucleotide sequence ID" value="NZ_CAAAIE010000001.1"/>
</dbReference>
<dbReference type="SUPFAM" id="SSF52540">
    <property type="entry name" value="P-loop containing nucleoside triphosphate hydrolases"/>
    <property type="match status" value="1"/>
</dbReference>
<dbReference type="EMBL" id="LSOG01000096">
    <property type="protein sequence ID" value="OEH45412.1"/>
    <property type="molecule type" value="Genomic_DNA"/>
</dbReference>
<dbReference type="PATRIC" id="fig|45071.6.peg.3151"/>
<accession>A0A1E5JLM2</accession>
<comment type="caution">
    <text evidence="1">The sequence shown here is derived from an EMBL/GenBank/DDBJ whole genome shotgun (WGS) entry which is preliminary data.</text>
</comment>
<dbReference type="AlphaFoldDB" id="A0A1E5JLM2"/>
<reference evidence="1 2" key="1">
    <citation type="submission" date="2016-02" db="EMBL/GenBank/DDBJ databases">
        <title>Secondary metabolites in Legionella.</title>
        <authorList>
            <person name="Tobias N.J."/>
            <person name="Bode H.B."/>
        </authorList>
    </citation>
    <scope>NUCLEOTIDE SEQUENCE [LARGE SCALE GENOMIC DNA]</scope>
    <source>
        <strain evidence="1 2">DSM 19216</strain>
    </source>
</reference>
<dbReference type="InterPro" id="IPR027417">
    <property type="entry name" value="P-loop_NTPase"/>
</dbReference>
<proteinExistence type="predicted"/>
<protein>
    <recommendedName>
        <fullName evidence="3">Uridine kinase</fullName>
    </recommendedName>
</protein>
<gene>
    <name evidence="1" type="ORF">lpari_03596</name>
</gene>
<name>A0A1E5JLM2_9GAMM</name>
<dbReference type="Proteomes" id="UP000095229">
    <property type="component" value="Unassembled WGS sequence"/>
</dbReference>
<keyword evidence="2" id="KW-1185">Reference proteome</keyword>
<organism evidence="1 2">
    <name type="scientific">Legionella parisiensis</name>
    <dbReference type="NCBI Taxonomy" id="45071"/>
    <lineage>
        <taxon>Bacteria</taxon>
        <taxon>Pseudomonadati</taxon>
        <taxon>Pseudomonadota</taxon>
        <taxon>Gammaproteobacteria</taxon>
        <taxon>Legionellales</taxon>
        <taxon>Legionellaceae</taxon>
        <taxon>Legionella</taxon>
    </lineage>
</organism>
<dbReference type="STRING" id="45071.Lpar_2926"/>
<evidence type="ECO:0000313" key="2">
    <source>
        <dbReference type="Proteomes" id="UP000095229"/>
    </source>
</evidence>
<evidence type="ECO:0000313" key="1">
    <source>
        <dbReference type="EMBL" id="OEH45412.1"/>
    </source>
</evidence>
<dbReference type="Gene3D" id="3.40.50.300">
    <property type="entry name" value="P-loop containing nucleotide triphosphate hydrolases"/>
    <property type="match status" value="1"/>
</dbReference>
<sequence>MATILGISGVSGAGKSTLAETLAKELRAMLISWDEFDEISLAPANYVAWHQSGQDYREWN</sequence>